<dbReference type="Pfam" id="PF25301">
    <property type="entry name" value="CUT_C"/>
    <property type="match status" value="1"/>
</dbReference>
<sequence length="264" mass="29489">MIPTTEVEARHGIPGCSYSIHRSSIDDLDQGRPAGEPIQFARVGDRKLSYLLLIIADAEMFGVLINNCYVTDGFGKKAEVIDASGWVFKFADKPGVWFFCQIQMCMKKAGMCQGITVDKIFINLKHKLYSDLDIEVFSITIHNEKTEINTDYEESTTVAKRRTTTSEYEEYEDNKELKLHSPISSPYNSVTPPVADYELPTEPITAFGPAFPPYYQEKNAQRTSQRVTTVQTSESVSQSFETADDLATPSGPTKPKSTKIGKSD</sequence>
<evidence type="ECO:0000256" key="2">
    <source>
        <dbReference type="SAM" id="MobiDB-lite"/>
    </source>
</evidence>
<evidence type="ECO:0000313" key="4">
    <source>
        <dbReference type="Proteomes" id="UP000095283"/>
    </source>
</evidence>
<dbReference type="InterPro" id="IPR057475">
    <property type="entry name" value="CUT_C"/>
</dbReference>
<reference evidence="5" key="1">
    <citation type="submission" date="2016-11" db="UniProtKB">
        <authorList>
            <consortium name="WormBaseParasite"/>
        </authorList>
    </citation>
    <scope>IDENTIFICATION</scope>
</reference>
<dbReference type="PANTHER" id="PTHR22907:SF24">
    <property type="entry name" value="ZP DOMAIN-CONTAINING PROTEIN"/>
    <property type="match status" value="1"/>
</dbReference>
<feature type="compositionally biased region" description="Low complexity" evidence="2">
    <location>
        <begin position="221"/>
        <end position="241"/>
    </location>
</feature>
<proteinExistence type="predicted"/>
<accession>A0A1I7W8N8</accession>
<evidence type="ECO:0000259" key="3">
    <source>
        <dbReference type="Pfam" id="PF25301"/>
    </source>
</evidence>
<dbReference type="Proteomes" id="UP000095283">
    <property type="component" value="Unplaced"/>
</dbReference>
<organism evidence="4 5">
    <name type="scientific">Heterorhabditis bacteriophora</name>
    <name type="common">Entomopathogenic nematode worm</name>
    <dbReference type="NCBI Taxonomy" id="37862"/>
    <lineage>
        <taxon>Eukaryota</taxon>
        <taxon>Metazoa</taxon>
        <taxon>Ecdysozoa</taxon>
        <taxon>Nematoda</taxon>
        <taxon>Chromadorea</taxon>
        <taxon>Rhabditida</taxon>
        <taxon>Rhabditina</taxon>
        <taxon>Rhabditomorpha</taxon>
        <taxon>Strongyloidea</taxon>
        <taxon>Heterorhabditidae</taxon>
        <taxon>Heterorhabditis</taxon>
    </lineage>
</organism>
<evidence type="ECO:0000313" key="5">
    <source>
        <dbReference type="WBParaSite" id="Hba_01011"/>
    </source>
</evidence>
<keyword evidence="1" id="KW-0732">Signal</keyword>
<dbReference type="WBParaSite" id="Hba_01011">
    <property type="protein sequence ID" value="Hba_01011"/>
    <property type="gene ID" value="Hba_01011"/>
</dbReference>
<feature type="domain" description="Cuticlin C-terminal" evidence="3">
    <location>
        <begin position="28"/>
        <end position="85"/>
    </location>
</feature>
<dbReference type="PANTHER" id="PTHR22907">
    <property type="entry name" value="GH04558P"/>
    <property type="match status" value="1"/>
</dbReference>
<dbReference type="InterPro" id="IPR051962">
    <property type="entry name" value="Cuticlin"/>
</dbReference>
<feature type="region of interest" description="Disordered" evidence="2">
    <location>
        <begin position="219"/>
        <end position="264"/>
    </location>
</feature>
<keyword evidence="4" id="KW-1185">Reference proteome</keyword>
<dbReference type="AlphaFoldDB" id="A0A1I7W8N8"/>
<name>A0A1I7W8N8_HETBA</name>
<protein>
    <submittedName>
        <fullName evidence="5">ZP domain-containing protein</fullName>
    </submittedName>
</protein>
<evidence type="ECO:0000256" key="1">
    <source>
        <dbReference type="ARBA" id="ARBA00022729"/>
    </source>
</evidence>